<evidence type="ECO:0000313" key="2">
    <source>
        <dbReference type="EMBL" id="KOX73761.1"/>
    </source>
</evidence>
<keyword evidence="3" id="KW-1185">Reference proteome</keyword>
<dbReference type="AlphaFoldDB" id="A0A0N0BFS2"/>
<dbReference type="EMBL" id="KQ435794">
    <property type="protein sequence ID" value="KOX73761.1"/>
    <property type="molecule type" value="Genomic_DNA"/>
</dbReference>
<evidence type="ECO:0000313" key="3">
    <source>
        <dbReference type="Proteomes" id="UP000053105"/>
    </source>
</evidence>
<sequence>MTVYVKVKFFKVMCFYTSEQTSTGTSVYKVRVQTLYTEETADTIAGRVVRFNNVSMPTFRGRKDLYLLRFLIMFWSMRKNFKIFNTVTVTFISENALKEDECHQLIYHSTSIITPHRRKTYQKTTLLMGAPIFFVFNVSDGKFYALIVGSSGVKAQNGAKNLERIISFARRKRSINELVTPFRGRDVKKNRLKCKNPLFYIYSIFNKNCESVILAAWTVLALNNRGRNTQPALTRRNTMPKISAQKNIKHILGLPEKMFVCKNMEQFFPRLGSPSRTIVLCNYRIQNRKCDTSFRQSSNCFEQNERRGGERRDNRVSSSKRIEKQVEDGSPEERQLDIRFLVQLGQIRSSYIGNGRYYNSLVTTIQAKYRNTYSECEMFCVPFLNTKRIYCNWSGIQEARVPRIFIPRELRRLYNISNSAQFYRCKVQRNGENFDNPAQITTITSINNPKLLNDIEDKNPAQTNSTFGKDDIARLPEKSNNHVNFQEFLELLGNIIHWICRRDRLVSDSWFFCQSFQFNDNNSHVTSVLTPFANIVILHRTNKYLCKQISIPKNKNLMPRVVE</sequence>
<gene>
    <name evidence="2" type="ORF">WN51_13839</name>
</gene>
<proteinExistence type="predicted"/>
<dbReference type="Proteomes" id="UP000053105">
    <property type="component" value="Unassembled WGS sequence"/>
</dbReference>
<evidence type="ECO:0000256" key="1">
    <source>
        <dbReference type="SAM" id="MobiDB-lite"/>
    </source>
</evidence>
<accession>A0A0N0BFS2</accession>
<protein>
    <submittedName>
        <fullName evidence="2">Uncharacterized protein</fullName>
    </submittedName>
</protein>
<feature type="region of interest" description="Disordered" evidence="1">
    <location>
        <begin position="303"/>
        <end position="330"/>
    </location>
</feature>
<name>A0A0N0BFS2_9HYME</name>
<organism evidence="2 3">
    <name type="scientific">Melipona quadrifasciata</name>
    <dbReference type="NCBI Taxonomy" id="166423"/>
    <lineage>
        <taxon>Eukaryota</taxon>
        <taxon>Metazoa</taxon>
        <taxon>Ecdysozoa</taxon>
        <taxon>Arthropoda</taxon>
        <taxon>Hexapoda</taxon>
        <taxon>Insecta</taxon>
        <taxon>Pterygota</taxon>
        <taxon>Neoptera</taxon>
        <taxon>Endopterygota</taxon>
        <taxon>Hymenoptera</taxon>
        <taxon>Apocrita</taxon>
        <taxon>Aculeata</taxon>
        <taxon>Apoidea</taxon>
        <taxon>Anthophila</taxon>
        <taxon>Apidae</taxon>
        <taxon>Melipona</taxon>
    </lineage>
</organism>
<reference evidence="2 3" key="1">
    <citation type="submission" date="2015-07" db="EMBL/GenBank/DDBJ databases">
        <title>The genome of Melipona quadrifasciata.</title>
        <authorList>
            <person name="Pan H."/>
            <person name="Kapheim K."/>
        </authorList>
    </citation>
    <scope>NUCLEOTIDE SEQUENCE [LARGE SCALE GENOMIC DNA]</scope>
    <source>
        <strain evidence="2">0111107301</strain>
        <tissue evidence="2">Whole body</tissue>
    </source>
</reference>